<evidence type="ECO:0000313" key="11">
    <source>
        <dbReference type="EMBL" id="MES1918837.1"/>
    </source>
</evidence>
<evidence type="ECO:0000256" key="3">
    <source>
        <dbReference type="ARBA" id="ARBA00022448"/>
    </source>
</evidence>
<keyword evidence="6" id="KW-0811">Translocation</keyword>
<dbReference type="InterPro" id="IPR025574">
    <property type="entry name" value="Nucleoporin_FG_rpt"/>
</dbReference>
<keyword evidence="8" id="KW-0539">Nucleus</keyword>
<protein>
    <submittedName>
        <fullName evidence="11">Nuclear pore complex protein Nup98-Nup96</fullName>
    </submittedName>
</protein>
<reference evidence="11 12" key="1">
    <citation type="journal article" date="2024" name="BMC Biol.">
        <title>Comparative genomics of Ascetosporea gives new insight into the evolutionary basis for animal parasitism in Rhizaria.</title>
        <authorList>
            <person name="Hiltunen Thoren M."/>
            <person name="Onut-Brannstrom I."/>
            <person name="Alfjorden A."/>
            <person name="Peckova H."/>
            <person name="Swords F."/>
            <person name="Hooper C."/>
            <person name="Holzer A.S."/>
            <person name="Bass D."/>
            <person name="Burki F."/>
        </authorList>
    </citation>
    <scope>NUCLEOTIDE SEQUENCE [LARGE SCALE GENOMIC DNA]</scope>
    <source>
        <strain evidence="11">20-A016</strain>
    </source>
</reference>
<dbReference type="PANTHER" id="PTHR23198:SF6">
    <property type="entry name" value="NUCLEAR PORE COMPLEX PROTEIN NUP98-NUP96"/>
    <property type="match status" value="1"/>
</dbReference>
<dbReference type="Proteomes" id="UP001439008">
    <property type="component" value="Unassembled WGS sequence"/>
</dbReference>
<proteinExistence type="inferred from homology"/>
<evidence type="ECO:0000256" key="4">
    <source>
        <dbReference type="ARBA" id="ARBA00022816"/>
    </source>
</evidence>
<keyword evidence="3" id="KW-0813">Transport</keyword>
<dbReference type="Pfam" id="PF04096">
    <property type="entry name" value="Nucleoporin2"/>
    <property type="match status" value="1"/>
</dbReference>
<gene>
    <name evidence="11" type="primary">NUP98</name>
    <name evidence="11" type="ORF">MHBO_000736</name>
</gene>
<feature type="region of interest" description="Disordered" evidence="9">
    <location>
        <begin position="259"/>
        <end position="390"/>
    </location>
</feature>
<dbReference type="Pfam" id="PF13634">
    <property type="entry name" value="Nucleoporin_FG"/>
    <property type="match status" value="2"/>
</dbReference>
<evidence type="ECO:0000256" key="9">
    <source>
        <dbReference type="SAM" id="MobiDB-lite"/>
    </source>
</evidence>
<keyword evidence="12" id="KW-1185">Reference proteome</keyword>
<sequence length="655" mass="73465">MNDFDRNDPRQIERKRVLLKAVTDTLNNVNVENDVGRIFDRILEVDFTQFIVPTALGARFLDWNPSQQTSANMSQHNNAKFALPTSSNNLFGGNNNVTGNNNSSLFGGNNNNSLFGGNNNTANNTNNNSLFGSNNNTDNPNNSSLFGSNNNTVNTNISSLFGGNNSGTSNNNASNLFGGSNNNDNTLSNLFGGNNSASTNNNSSNLFDVGNSVKNSTNNDIGNKVDDPYGFGIKYDKKEILKQSSALSSVIVSNDKNENNIENKSANGNNIFGDSSDKNKNENNIFGDSSDKNKNENNIFGDSFDKNKNGNNIFGDSSNKNGNENNIFGDSSNKNGNENNIFGDSSDKNKNENNIFDGTNENILKNTNKSTPKKDDETNKTKPLKNFFDDLDNEDKDIINKIQNQDNSTNSNTKNTVNENLPQKENIKEKYERNLSFPIFTRKNYWTKPINLENLDSSITLEELQHVENFEIGNEFGTIRWKGAVDCSNVNFDKLVKINKTSVEVYPNDDEKPPKGDELNKPAVITFFDVGRPKNINEVKVQQKFKQFLNKQILENNKEAEFISWDLDSNKTVFEVKHFTKYALNIDDFDESEKDFDESESSDFFFNKSGKNTALCKSKLKRFSFSRSGDLVGFKERRILLQKNFLEKKEEFNVN</sequence>
<keyword evidence="7" id="KW-0906">Nuclear pore complex</keyword>
<accession>A0ABV2AGU5</accession>
<keyword evidence="4" id="KW-0509">mRNA transport</keyword>
<dbReference type="PROSITE" id="PS51434">
    <property type="entry name" value="NUP_C"/>
    <property type="match status" value="1"/>
</dbReference>
<feature type="region of interest" description="Disordered" evidence="9">
    <location>
        <begin position="116"/>
        <end position="148"/>
    </location>
</feature>
<dbReference type="InterPro" id="IPR037665">
    <property type="entry name" value="Nucleoporin_S59-like"/>
</dbReference>
<feature type="compositionally biased region" description="Polar residues" evidence="9">
    <location>
        <begin position="212"/>
        <end position="221"/>
    </location>
</feature>
<evidence type="ECO:0000256" key="7">
    <source>
        <dbReference type="ARBA" id="ARBA00023132"/>
    </source>
</evidence>
<evidence type="ECO:0000313" key="12">
    <source>
        <dbReference type="Proteomes" id="UP001439008"/>
    </source>
</evidence>
<feature type="region of interest" description="Disordered" evidence="9">
    <location>
        <begin position="209"/>
        <end position="228"/>
    </location>
</feature>
<evidence type="ECO:0000259" key="10">
    <source>
        <dbReference type="PROSITE" id="PS51434"/>
    </source>
</evidence>
<evidence type="ECO:0000256" key="5">
    <source>
        <dbReference type="ARBA" id="ARBA00022927"/>
    </source>
</evidence>
<comment type="subcellular location">
    <subcellularLocation>
        <location evidence="1">Nucleus</location>
        <location evidence="1">Nuclear pore complex</location>
    </subcellularLocation>
</comment>
<dbReference type="PANTHER" id="PTHR23198">
    <property type="entry name" value="NUCLEOPORIN"/>
    <property type="match status" value="1"/>
</dbReference>
<feature type="domain" description="Peptidase S59" evidence="10">
    <location>
        <begin position="442"/>
        <end position="579"/>
    </location>
</feature>
<dbReference type="SUPFAM" id="SSF82215">
    <property type="entry name" value="C-terminal autoproteolytic domain of nucleoporin nup98"/>
    <property type="match status" value="1"/>
</dbReference>
<comment type="similarity">
    <text evidence="2">Belongs to the nucleoporin GLFG family.</text>
</comment>
<comment type="caution">
    <text evidence="11">The sequence shown here is derived from an EMBL/GenBank/DDBJ whole genome shotgun (WGS) entry which is preliminary data.</text>
</comment>
<feature type="compositionally biased region" description="Polar residues" evidence="9">
    <location>
        <begin position="352"/>
        <end position="370"/>
    </location>
</feature>
<dbReference type="EMBL" id="JBDODL010000136">
    <property type="protein sequence ID" value="MES1918837.1"/>
    <property type="molecule type" value="Genomic_DNA"/>
</dbReference>
<keyword evidence="5" id="KW-0653">Protein transport</keyword>
<dbReference type="InterPro" id="IPR036903">
    <property type="entry name" value="Nup98_auto-Pept-S59_dom_sf"/>
</dbReference>
<dbReference type="InterPro" id="IPR007230">
    <property type="entry name" value="Nup98_auto-Pept-S59_dom"/>
</dbReference>
<feature type="compositionally biased region" description="Polar residues" evidence="9">
    <location>
        <begin position="309"/>
        <end position="343"/>
    </location>
</feature>
<evidence type="ECO:0000256" key="8">
    <source>
        <dbReference type="ARBA" id="ARBA00023242"/>
    </source>
</evidence>
<name>A0ABV2AGU5_9EUKA</name>
<evidence type="ECO:0000256" key="2">
    <source>
        <dbReference type="ARBA" id="ARBA00008926"/>
    </source>
</evidence>
<evidence type="ECO:0000256" key="6">
    <source>
        <dbReference type="ARBA" id="ARBA00023010"/>
    </source>
</evidence>
<dbReference type="Gene3D" id="3.30.1610.10">
    <property type="entry name" value="Peptidase S59, nucleoporin"/>
    <property type="match status" value="1"/>
</dbReference>
<evidence type="ECO:0000256" key="1">
    <source>
        <dbReference type="ARBA" id="ARBA00004567"/>
    </source>
</evidence>
<organism evidence="11 12">
    <name type="scientific">Bonamia ostreae</name>
    <dbReference type="NCBI Taxonomy" id="126728"/>
    <lineage>
        <taxon>Eukaryota</taxon>
        <taxon>Sar</taxon>
        <taxon>Rhizaria</taxon>
        <taxon>Endomyxa</taxon>
        <taxon>Ascetosporea</taxon>
        <taxon>Haplosporida</taxon>
        <taxon>Bonamia</taxon>
    </lineage>
</organism>
<feature type="compositionally biased region" description="Polar residues" evidence="9">
    <location>
        <begin position="262"/>
        <end position="273"/>
    </location>
</feature>